<accession>A0A183HMZ5</accession>
<gene>
    <name evidence="2" type="ORF">OFLC_LOCUS8854</name>
</gene>
<dbReference type="GO" id="GO:0004725">
    <property type="term" value="F:protein tyrosine phosphatase activity"/>
    <property type="evidence" value="ECO:0007669"/>
    <property type="project" value="InterPro"/>
</dbReference>
<evidence type="ECO:0000313" key="3">
    <source>
        <dbReference type="Proteomes" id="UP000267606"/>
    </source>
</evidence>
<proteinExistence type="predicted"/>
<reference evidence="2 3" key="2">
    <citation type="submission" date="2018-11" db="EMBL/GenBank/DDBJ databases">
        <authorList>
            <consortium name="Pathogen Informatics"/>
        </authorList>
    </citation>
    <scope>NUCLEOTIDE SEQUENCE [LARGE SCALE GENOMIC DNA]</scope>
</reference>
<dbReference type="AlphaFoldDB" id="A0A183HMZ5"/>
<reference evidence="4" key="1">
    <citation type="submission" date="2016-06" db="UniProtKB">
        <authorList>
            <consortium name="WormBaseParasite"/>
        </authorList>
    </citation>
    <scope>IDENTIFICATION</scope>
</reference>
<dbReference type="InterPro" id="IPR000242">
    <property type="entry name" value="PTP_cat"/>
</dbReference>
<sequence>MIIQTGTKLIVLLTDIHDQEGNRLVKHFWPESTANSRSYSESNVKVNYVKSGVVSFIFNFQFSNSCHSWAEKMIHLKFKNKNLI</sequence>
<feature type="domain" description="Tyrosine-protein phosphatase" evidence="1">
    <location>
        <begin position="1"/>
        <end position="79"/>
    </location>
</feature>
<evidence type="ECO:0000259" key="1">
    <source>
        <dbReference type="Pfam" id="PF00102"/>
    </source>
</evidence>
<dbReference type="STRING" id="387005.A0A183HMZ5"/>
<dbReference type="EMBL" id="UZAJ01010361">
    <property type="protein sequence ID" value="VDO57749.1"/>
    <property type="molecule type" value="Genomic_DNA"/>
</dbReference>
<keyword evidence="3" id="KW-1185">Reference proteome</keyword>
<evidence type="ECO:0000313" key="4">
    <source>
        <dbReference type="WBParaSite" id="OFLC_0000885601-mRNA-1"/>
    </source>
</evidence>
<dbReference type="WBParaSite" id="OFLC_0000885601-mRNA-1">
    <property type="protein sequence ID" value="OFLC_0000885601-mRNA-1"/>
    <property type="gene ID" value="OFLC_0000885601"/>
</dbReference>
<name>A0A183HMZ5_9BILA</name>
<protein>
    <submittedName>
        <fullName evidence="4">Tyrosine-protein phosphatase domain-containing protein</fullName>
    </submittedName>
</protein>
<organism evidence="4">
    <name type="scientific">Onchocerca flexuosa</name>
    <dbReference type="NCBI Taxonomy" id="387005"/>
    <lineage>
        <taxon>Eukaryota</taxon>
        <taxon>Metazoa</taxon>
        <taxon>Ecdysozoa</taxon>
        <taxon>Nematoda</taxon>
        <taxon>Chromadorea</taxon>
        <taxon>Rhabditida</taxon>
        <taxon>Spirurina</taxon>
        <taxon>Spiruromorpha</taxon>
        <taxon>Filarioidea</taxon>
        <taxon>Onchocercidae</taxon>
        <taxon>Onchocerca</taxon>
    </lineage>
</organism>
<dbReference type="Proteomes" id="UP000267606">
    <property type="component" value="Unassembled WGS sequence"/>
</dbReference>
<evidence type="ECO:0000313" key="2">
    <source>
        <dbReference type="EMBL" id="VDO57749.1"/>
    </source>
</evidence>
<dbReference type="Pfam" id="PF00102">
    <property type="entry name" value="Y_phosphatase"/>
    <property type="match status" value="1"/>
</dbReference>